<accession>A0A2C3XY33</accession>
<dbReference type="AlphaFoldDB" id="A0A2C3XY33"/>
<dbReference type="Proteomes" id="UP000219775">
    <property type="component" value="Unassembled WGS sequence"/>
</dbReference>
<evidence type="ECO:0000259" key="1">
    <source>
        <dbReference type="SMART" id="SM00860"/>
    </source>
</evidence>
<protein>
    <recommendedName>
        <fullName evidence="1">Knr4/Smi1-like domain-containing protein</fullName>
    </recommendedName>
</protein>
<dbReference type="Pfam" id="PF14568">
    <property type="entry name" value="SUKH_6"/>
    <property type="match status" value="1"/>
</dbReference>
<dbReference type="Gene3D" id="3.40.1580.10">
    <property type="entry name" value="SMI1/KNR4-like"/>
    <property type="match status" value="1"/>
</dbReference>
<comment type="caution">
    <text evidence="2">The sequence shown here is derived from an EMBL/GenBank/DDBJ whole genome shotgun (WGS) entry which is preliminary data.</text>
</comment>
<sequence length="326" mass="37866">MEVCCFDNFDFNNFWDDSEYARDEYISEYPTDEMISKLENELGYKLPESYIWLMKKHNGGIPINDCFPTDIPTNWAEDHVAITGIYGIGYKKSSSLGGEFGSEFWIEEWGYPEIGVAICDCPSAGHDMIFLDYRECGPKGEPCVVHIDQEYDYKITWLAKDFESFIRGLVNGEVYDDSEQIKEEYLEMAKNAKFSPNLLEISADIDEIPELERKIRTLSTEIIEEKGHFSLHADEKSMLLYDLQFWLYSRQFKRVSKEKYFEDYSQIMACAGKRGEYIFSCGGYAPAFIEDWLEQRIQEKVIVNKNGEICFTSEAARSVIKKMNTI</sequence>
<dbReference type="SUPFAM" id="SSF160631">
    <property type="entry name" value="SMI1/KNR4-like"/>
    <property type="match status" value="1"/>
</dbReference>
<name>A0A2C3XY33_9BACI</name>
<reference evidence="2 3" key="1">
    <citation type="submission" date="2017-09" db="EMBL/GenBank/DDBJ databases">
        <title>Large-scale bioinformatics analysis of Bacillus genomes uncovers conserved roles of natural products in bacterial physiology.</title>
        <authorList>
            <consortium name="Agbiome Team Llc"/>
            <person name="Bleich R.M."/>
            <person name="Grubbs K.J."/>
            <person name="Santa Maria K.C."/>
            <person name="Allen S.E."/>
            <person name="Farag S."/>
            <person name="Shank E.A."/>
            <person name="Bowers A."/>
        </authorList>
    </citation>
    <scope>NUCLEOTIDE SEQUENCE [LARGE SCALE GENOMIC DNA]</scope>
    <source>
        <strain evidence="2 3">AFS009893</strain>
    </source>
</reference>
<dbReference type="SMART" id="SM00860">
    <property type="entry name" value="SMI1_KNR4"/>
    <property type="match status" value="1"/>
</dbReference>
<feature type="domain" description="Knr4/Smi1-like" evidence="1">
    <location>
        <begin position="30"/>
        <end position="168"/>
    </location>
</feature>
<evidence type="ECO:0000313" key="3">
    <source>
        <dbReference type="Proteomes" id="UP000219775"/>
    </source>
</evidence>
<dbReference type="EMBL" id="NUDP01000083">
    <property type="protein sequence ID" value="PEM66811.1"/>
    <property type="molecule type" value="Genomic_DNA"/>
</dbReference>
<proteinExistence type="predicted"/>
<organism evidence="2 3">
    <name type="scientific">Bacillus pseudomycoides</name>
    <dbReference type="NCBI Taxonomy" id="64104"/>
    <lineage>
        <taxon>Bacteria</taxon>
        <taxon>Bacillati</taxon>
        <taxon>Bacillota</taxon>
        <taxon>Bacilli</taxon>
        <taxon>Bacillales</taxon>
        <taxon>Bacillaceae</taxon>
        <taxon>Bacillus</taxon>
        <taxon>Bacillus cereus group</taxon>
    </lineage>
</organism>
<dbReference type="InterPro" id="IPR018958">
    <property type="entry name" value="Knr4/Smi1-like_dom"/>
</dbReference>
<evidence type="ECO:0000313" key="2">
    <source>
        <dbReference type="EMBL" id="PEM66811.1"/>
    </source>
</evidence>
<dbReference type="InterPro" id="IPR037883">
    <property type="entry name" value="Knr4/Smi1-like_sf"/>
</dbReference>
<gene>
    <name evidence="2" type="ORF">CN613_21150</name>
</gene>